<reference evidence="2 3" key="1">
    <citation type="journal article" date="2018" name="Microb. Genom.">
        <title>Expanding an expanded genome: long-read sequencing of Trypanosoma cruzi.</title>
        <authorList>
            <person name="Berna L."/>
            <person name="Rodriguez M."/>
            <person name="Chiribao M.L."/>
            <person name="Parodi-Talice A."/>
            <person name="Pita S."/>
            <person name="Rijo G."/>
            <person name="Alvarez-Valin F."/>
            <person name="Robello C."/>
        </authorList>
    </citation>
    <scope>NUCLEOTIDE SEQUENCE [LARGE SCALE GENOMIC DNA]</scope>
    <source>
        <strain evidence="2 3">Dm28c</strain>
    </source>
</reference>
<protein>
    <submittedName>
        <fullName evidence="2">Uncharacterized protein</fullName>
    </submittedName>
</protein>
<feature type="transmembrane region" description="Helical" evidence="1">
    <location>
        <begin position="164"/>
        <end position="182"/>
    </location>
</feature>
<dbReference type="AlphaFoldDB" id="A0A2V2VDY8"/>
<feature type="transmembrane region" description="Helical" evidence="1">
    <location>
        <begin position="122"/>
        <end position="143"/>
    </location>
</feature>
<dbReference type="VEuPathDB" id="TriTrypDB:TcCLB.511071.190"/>
<dbReference type="VEuPathDB" id="TriTrypDB:BCY84_21317"/>
<dbReference type="VEuPathDB" id="TriTrypDB:TcBrA4_0011030"/>
<dbReference type="VEuPathDB" id="TriTrypDB:C3747_42g167"/>
<feature type="transmembrane region" description="Helical" evidence="1">
    <location>
        <begin position="93"/>
        <end position="116"/>
    </location>
</feature>
<dbReference type="EMBL" id="PRFA01000032">
    <property type="protein sequence ID" value="PWU93328.1"/>
    <property type="molecule type" value="Genomic_DNA"/>
</dbReference>
<proteinExistence type="predicted"/>
<keyword evidence="1" id="KW-1133">Transmembrane helix</keyword>
<accession>A0A2V2VDY8</accession>
<dbReference type="VEuPathDB" id="TriTrypDB:C4B63_32g209"/>
<name>A0A2V2VDY8_TRYCR</name>
<sequence>MVRQSRLSRVQSCCCCCSLFLSYSFFFLCSLIYVYVCVFTFCCCCYGFFSVKAKERGAIAHRENIYINKRSINKNKKKKEVLKKMTISEKKCLFIRVALYLLFIAAYAAGVVVFIISFSNYWAAAGFFLACIFIAITTVLYVVPDKKLTARLPPGSLSRIIFQSTILIGTLGFFAVALYLLARALC</sequence>
<evidence type="ECO:0000313" key="3">
    <source>
        <dbReference type="Proteomes" id="UP000246121"/>
    </source>
</evidence>
<dbReference type="VEuPathDB" id="TriTrypDB:TcCL_NonESM05492"/>
<keyword evidence="1" id="KW-0472">Membrane</keyword>
<dbReference type="VEuPathDB" id="TriTrypDB:TcG_07367"/>
<dbReference type="VEuPathDB" id="TriTrypDB:TcCLB.504037.10"/>
<keyword evidence="1" id="KW-0812">Transmembrane</keyword>
<dbReference type="Proteomes" id="UP000246121">
    <property type="component" value="Unassembled WGS sequence"/>
</dbReference>
<evidence type="ECO:0000313" key="2">
    <source>
        <dbReference type="EMBL" id="PWU93328.1"/>
    </source>
</evidence>
<comment type="caution">
    <text evidence="2">The sequence shown here is derived from an EMBL/GenBank/DDBJ whole genome shotgun (WGS) entry which is preliminary data.</text>
</comment>
<dbReference type="VEuPathDB" id="TriTrypDB:TcYC6_0083950"/>
<organism evidence="2 3">
    <name type="scientific">Trypanosoma cruzi</name>
    <dbReference type="NCBI Taxonomy" id="5693"/>
    <lineage>
        <taxon>Eukaryota</taxon>
        <taxon>Discoba</taxon>
        <taxon>Euglenozoa</taxon>
        <taxon>Kinetoplastea</taxon>
        <taxon>Metakinetoplastina</taxon>
        <taxon>Trypanosomatida</taxon>
        <taxon>Trypanosomatidae</taxon>
        <taxon>Trypanosoma</taxon>
        <taxon>Schizotrypanum</taxon>
    </lineage>
</organism>
<gene>
    <name evidence="2" type="ORF">C4B63_32g209</name>
</gene>
<evidence type="ECO:0000256" key="1">
    <source>
        <dbReference type="SAM" id="Phobius"/>
    </source>
</evidence>